<evidence type="ECO:0000313" key="2">
    <source>
        <dbReference type="Proteomes" id="UP000789831"/>
    </source>
</evidence>
<organism evidence="1 2">
    <name type="scientific">Ambispora gerdemannii</name>
    <dbReference type="NCBI Taxonomy" id="144530"/>
    <lineage>
        <taxon>Eukaryota</taxon>
        <taxon>Fungi</taxon>
        <taxon>Fungi incertae sedis</taxon>
        <taxon>Mucoromycota</taxon>
        <taxon>Glomeromycotina</taxon>
        <taxon>Glomeromycetes</taxon>
        <taxon>Archaeosporales</taxon>
        <taxon>Ambisporaceae</taxon>
        <taxon>Ambispora</taxon>
    </lineage>
</organism>
<comment type="caution">
    <text evidence="1">The sequence shown here is derived from an EMBL/GenBank/DDBJ whole genome shotgun (WGS) entry which is preliminary data.</text>
</comment>
<name>A0A9N8YIZ4_9GLOM</name>
<accession>A0A9N8YIZ4</accession>
<sequence length="146" mass="17013">MSEFNFSLTCPKCQTPLTAQDFDNNHFTIAHLQSYFQQKEAEYKQQIRQQMEQEIETLPTFQQLKSENEKLKLIVEGYKLGSTKTSKAKGEELEKYILEKLQETYNGTDEISKITHIGEKADIIHTIHKGDQQLAKIIYEIKNVDK</sequence>
<proteinExistence type="predicted"/>
<dbReference type="Proteomes" id="UP000789831">
    <property type="component" value="Unassembled WGS sequence"/>
</dbReference>
<dbReference type="Pfam" id="PF09903">
    <property type="entry name" value="DUF2130"/>
    <property type="match status" value="1"/>
</dbReference>
<gene>
    <name evidence="1" type="ORF">AGERDE_LOCUS499</name>
</gene>
<dbReference type="OrthoDB" id="2434851at2759"/>
<reference evidence="1" key="1">
    <citation type="submission" date="2021-06" db="EMBL/GenBank/DDBJ databases">
        <authorList>
            <person name="Kallberg Y."/>
            <person name="Tangrot J."/>
            <person name="Rosling A."/>
        </authorList>
    </citation>
    <scope>NUCLEOTIDE SEQUENCE</scope>
    <source>
        <strain evidence="1">MT106</strain>
    </source>
</reference>
<dbReference type="AlphaFoldDB" id="A0A9N8YIZ4"/>
<dbReference type="EMBL" id="CAJVPL010000024">
    <property type="protein sequence ID" value="CAG8435236.1"/>
    <property type="molecule type" value="Genomic_DNA"/>
</dbReference>
<protein>
    <submittedName>
        <fullName evidence="1">5944_t:CDS:1</fullName>
    </submittedName>
</protein>
<dbReference type="InterPro" id="IPR019219">
    <property type="entry name" value="DUF2130"/>
</dbReference>
<evidence type="ECO:0000313" key="1">
    <source>
        <dbReference type="EMBL" id="CAG8435236.1"/>
    </source>
</evidence>
<keyword evidence="2" id="KW-1185">Reference proteome</keyword>